<dbReference type="GO" id="GO:0006508">
    <property type="term" value="P:proteolysis"/>
    <property type="evidence" value="ECO:0007669"/>
    <property type="project" value="InterPro"/>
</dbReference>
<evidence type="ECO:0000313" key="3">
    <source>
        <dbReference type="Proteomes" id="UP000192907"/>
    </source>
</evidence>
<sequence length="382" mass="42267">MLVRMVARGLASCAWLLLFIQSACQQSDSKSSSPPPAQIKEPIQLDVRITERPLDATISWTAEGVSHCQVNGQALDPAVLRKVFGKQDQLVVERGATPQLIGVRCSNDSDQLTRDVLLEAVEETEWNNYCTDVRLTDWDKAPDAVAMLEGGRCMAVFVGPRHLISAAHCFERSQDVVRNLGFEARDTHQIRVDSSSNIVGTALQSGSKRFTIQSVSSPDTILRKNSLMIEGLDLAIIEVEEPHDIWICPSKADSQEVGQIMSSYDFAGDAEQITTAIVSSPTDQWQDTRVQIAPVRHFIGLESEELIVGFPRKSQNPCGLKLGAPLIHRSSKGIQLLGVSSRYFNASVENSCEADAHLVVGLLGHHRFRTWLEERRINLFPK</sequence>
<protein>
    <recommendedName>
        <fullName evidence="4">Trypsin-like peptidase domain-containing protein</fullName>
    </recommendedName>
</protein>
<evidence type="ECO:0000256" key="1">
    <source>
        <dbReference type="SAM" id="SignalP"/>
    </source>
</evidence>
<dbReference type="STRING" id="1513793.SAMN06296036_103312"/>
<dbReference type="InterPro" id="IPR043504">
    <property type="entry name" value="Peptidase_S1_PA_chymotrypsin"/>
</dbReference>
<keyword evidence="3" id="KW-1185">Reference proteome</keyword>
<evidence type="ECO:0008006" key="4">
    <source>
        <dbReference type="Google" id="ProtNLM"/>
    </source>
</evidence>
<proteinExistence type="predicted"/>
<gene>
    <name evidence="2" type="ORF">SAMN06296036_103312</name>
</gene>
<feature type="signal peptide" evidence="1">
    <location>
        <begin position="1"/>
        <end position="25"/>
    </location>
</feature>
<dbReference type="SUPFAM" id="SSF50494">
    <property type="entry name" value="Trypsin-like serine proteases"/>
    <property type="match status" value="1"/>
</dbReference>
<evidence type="ECO:0000313" key="2">
    <source>
        <dbReference type="EMBL" id="SMF03114.1"/>
    </source>
</evidence>
<dbReference type="GO" id="GO:0004252">
    <property type="term" value="F:serine-type endopeptidase activity"/>
    <property type="evidence" value="ECO:0007669"/>
    <property type="project" value="InterPro"/>
</dbReference>
<name>A0A1Y6BCT9_9BACT</name>
<feature type="chain" id="PRO_5012147647" description="Trypsin-like peptidase domain-containing protein" evidence="1">
    <location>
        <begin position="26"/>
        <end position="382"/>
    </location>
</feature>
<keyword evidence="1" id="KW-0732">Signal</keyword>
<dbReference type="InterPro" id="IPR009003">
    <property type="entry name" value="Peptidase_S1_PA"/>
</dbReference>
<reference evidence="3" key="1">
    <citation type="submission" date="2017-04" db="EMBL/GenBank/DDBJ databases">
        <authorList>
            <person name="Varghese N."/>
            <person name="Submissions S."/>
        </authorList>
    </citation>
    <scope>NUCLEOTIDE SEQUENCE [LARGE SCALE GENOMIC DNA]</scope>
    <source>
        <strain evidence="3">RKEM611</strain>
    </source>
</reference>
<dbReference type="Proteomes" id="UP000192907">
    <property type="component" value="Unassembled WGS sequence"/>
</dbReference>
<accession>A0A1Y6BCT9</accession>
<dbReference type="InterPro" id="IPR018114">
    <property type="entry name" value="TRYPSIN_HIS"/>
</dbReference>
<dbReference type="EMBL" id="FWZT01000003">
    <property type="protein sequence ID" value="SMF03114.1"/>
    <property type="molecule type" value="Genomic_DNA"/>
</dbReference>
<organism evidence="2 3">
    <name type="scientific">Pseudobacteriovorax antillogorgiicola</name>
    <dbReference type="NCBI Taxonomy" id="1513793"/>
    <lineage>
        <taxon>Bacteria</taxon>
        <taxon>Pseudomonadati</taxon>
        <taxon>Bdellovibrionota</taxon>
        <taxon>Oligoflexia</taxon>
        <taxon>Oligoflexales</taxon>
        <taxon>Pseudobacteriovoracaceae</taxon>
        <taxon>Pseudobacteriovorax</taxon>
    </lineage>
</organism>
<dbReference type="AlphaFoldDB" id="A0A1Y6BCT9"/>
<dbReference type="PROSITE" id="PS00134">
    <property type="entry name" value="TRYPSIN_HIS"/>
    <property type="match status" value="1"/>
</dbReference>
<dbReference type="RefSeq" id="WP_132315803.1">
    <property type="nucleotide sequence ID" value="NZ_FWZT01000003.1"/>
</dbReference>
<dbReference type="Gene3D" id="2.40.10.10">
    <property type="entry name" value="Trypsin-like serine proteases"/>
    <property type="match status" value="1"/>
</dbReference>